<dbReference type="RefSeq" id="WP_007859675.1">
    <property type="nucleotide sequence ID" value="NZ_JH376420.1"/>
</dbReference>
<dbReference type="GO" id="GO:0030527">
    <property type="term" value="F:structural constituent of chromatin"/>
    <property type="evidence" value="ECO:0007669"/>
    <property type="project" value="InterPro"/>
</dbReference>
<evidence type="ECO:0000313" key="2">
    <source>
        <dbReference type="Proteomes" id="UP000003763"/>
    </source>
</evidence>
<comment type="caution">
    <text evidence="1">The sequence shown here is derived from an EMBL/GenBank/DDBJ whole genome shotgun (WGS) entry which is preliminary data.</text>
</comment>
<accession>G5HER5</accession>
<protein>
    <recommendedName>
        <fullName evidence="3">DNA-binding protein HU</fullName>
    </recommendedName>
</protein>
<evidence type="ECO:0008006" key="3">
    <source>
        <dbReference type="Google" id="ProtNLM"/>
    </source>
</evidence>
<dbReference type="Gene3D" id="4.10.520.10">
    <property type="entry name" value="IHF-like DNA-binding proteins"/>
    <property type="match status" value="1"/>
</dbReference>
<name>G5HER5_9FIRM</name>
<organism evidence="1 2">
    <name type="scientific">[Clostridium] citroniae WAL-17108</name>
    <dbReference type="NCBI Taxonomy" id="742733"/>
    <lineage>
        <taxon>Bacteria</taxon>
        <taxon>Bacillati</taxon>
        <taxon>Bacillota</taxon>
        <taxon>Clostridia</taxon>
        <taxon>Lachnospirales</taxon>
        <taxon>Lachnospiraceae</taxon>
        <taxon>Enterocloster</taxon>
    </lineage>
</organism>
<dbReference type="Proteomes" id="UP000003763">
    <property type="component" value="Unassembled WGS sequence"/>
</dbReference>
<evidence type="ECO:0000313" key="1">
    <source>
        <dbReference type="EMBL" id="EHF00024.1"/>
    </source>
</evidence>
<dbReference type="HOGENOM" id="CLU_2408032_0_0_9"/>
<dbReference type="EMBL" id="ADLJ01000007">
    <property type="protein sequence ID" value="EHF00024.1"/>
    <property type="molecule type" value="Genomic_DNA"/>
</dbReference>
<proteinExistence type="predicted"/>
<dbReference type="SUPFAM" id="SSF47729">
    <property type="entry name" value="IHF-like DNA-binding proteins"/>
    <property type="match status" value="1"/>
</dbReference>
<sequence length="92" mass="10105">MSKNDLAKIYVNNGYAGSITEAAEQIDNFINVIGEALSTGKKVTLHGFLSMQVVEKPAQNFTDPITKEKKILAPKKRIRISQTPGFKNIAGR</sequence>
<dbReference type="InterPro" id="IPR000119">
    <property type="entry name" value="Hist_DNA-bd"/>
</dbReference>
<gene>
    <name evidence="1" type="ORF">HMPREF9469_00938</name>
</gene>
<dbReference type="AlphaFoldDB" id="G5HER5"/>
<dbReference type="Pfam" id="PF00216">
    <property type="entry name" value="Bac_DNA_binding"/>
    <property type="match status" value="1"/>
</dbReference>
<dbReference type="GO" id="GO:0003677">
    <property type="term" value="F:DNA binding"/>
    <property type="evidence" value="ECO:0007669"/>
    <property type="project" value="InterPro"/>
</dbReference>
<dbReference type="InterPro" id="IPR010992">
    <property type="entry name" value="IHF-like_DNA-bd_dom_sf"/>
</dbReference>
<reference evidence="1 2" key="1">
    <citation type="submission" date="2011-08" db="EMBL/GenBank/DDBJ databases">
        <title>The Genome Sequence of Clostridium citroniae WAL-17108.</title>
        <authorList>
            <consortium name="The Broad Institute Genome Sequencing Platform"/>
            <person name="Earl A."/>
            <person name="Ward D."/>
            <person name="Feldgarden M."/>
            <person name="Gevers D."/>
            <person name="Finegold S.M."/>
            <person name="Summanen P.H."/>
            <person name="Molitoris D.R."/>
            <person name="Vaisanen M.L."/>
            <person name="Daigneault M."/>
            <person name="Allen-Vercoe E."/>
            <person name="Young S.K."/>
            <person name="Zeng Q."/>
            <person name="Gargeya S."/>
            <person name="Fitzgerald M."/>
            <person name="Haas B."/>
            <person name="Abouelleil A."/>
            <person name="Alvarado L."/>
            <person name="Arachchi H.M."/>
            <person name="Berlin A."/>
            <person name="Brown A."/>
            <person name="Chapman S.B."/>
            <person name="Chen Z."/>
            <person name="Dunbar C."/>
            <person name="Freedman E."/>
            <person name="Gearin G."/>
            <person name="Gellesch M."/>
            <person name="Goldberg J."/>
            <person name="Griggs A."/>
            <person name="Gujja S."/>
            <person name="Heiman D."/>
            <person name="Howarth C."/>
            <person name="Larson L."/>
            <person name="Lui A."/>
            <person name="MacDonald P.J.P."/>
            <person name="Montmayeur A."/>
            <person name="Murphy C."/>
            <person name="Neiman D."/>
            <person name="Pearson M."/>
            <person name="Priest M."/>
            <person name="Roberts A."/>
            <person name="Saif S."/>
            <person name="Shea T."/>
            <person name="Shenoy N."/>
            <person name="Sisk P."/>
            <person name="Stolte C."/>
            <person name="Sykes S."/>
            <person name="Wortman J."/>
            <person name="Nusbaum C."/>
            <person name="Birren B."/>
        </authorList>
    </citation>
    <scope>NUCLEOTIDE SEQUENCE [LARGE SCALE GENOMIC DNA]</scope>
    <source>
        <strain evidence="1 2">WAL-17108</strain>
    </source>
</reference>